<reference evidence="1" key="1">
    <citation type="submission" date="2021-02" db="EMBL/GenBank/DDBJ databases">
        <authorList>
            <person name="Dougan E. K."/>
            <person name="Rhodes N."/>
            <person name="Thang M."/>
            <person name="Chan C."/>
        </authorList>
    </citation>
    <scope>NUCLEOTIDE SEQUENCE</scope>
</reference>
<dbReference type="SUPFAM" id="SSF52047">
    <property type="entry name" value="RNI-like"/>
    <property type="match status" value="1"/>
</dbReference>
<keyword evidence="2" id="KW-1185">Reference proteome</keyword>
<dbReference type="OrthoDB" id="445225at2759"/>
<proteinExistence type="predicted"/>
<comment type="caution">
    <text evidence="1">The sequence shown here is derived from an EMBL/GenBank/DDBJ whole genome shotgun (WGS) entry which is preliminary data.</text>
</comment>
<organism evidence="1 2">
    <name type="scientific">Polarella glacialis</name>
    <name type="common">Dinoflagellate</name>
    <dbReference type="NCBI Taxonomy" id="89957"/>
    <lineage>
        <taxon>Eukaryota</taxon>
        <taxon>Sar</taxon>
        <taxon>Alveolata</taxon>
        <taxon>Dinophyceae</taxon>
        <taxon>Suessiales</taxon>
        <taxon>Suessiaceae</taxon>
        <taxon>Polarella</taxon>
    </lineage>
</organism>
<gene>
    <name evidence="1" type="ORF">PGLA1383_LOCUS57083</name>
</gene>
<evidence type="ECO:0000313" key="1">
    <source>
        <dbReference type="EMBL" id="CAE8642649.1"/>
    </source>
</evidence>
<dbReference type="Proteomes" id="UP000654075">
    <property type="component" value="Unassembled WGS sequence"/>
</dbReference>
<name>A0A813HY23_POLGL</name>
<evidence type="ECO:0000313" key="2">
    <source>
        <dbReference type="Proteomes" id="UP000654075"/>
    </source>
</evidence>
<protein>
    <submittedName>
        <fullName evidence="1">Uncharacterized protein</fullName>
    </submittedName>
</protein>
<dbReference type="AlphaFoldDB" id="A0A813HY23"/>
<dbReference type="EMBL" id="CAJNNV010033186">
    <property type="protein sequence ID" value="CAE8642649.1"/>
    <property type="molecule type" value="Genomic_DNA"/>
</dbReference>
<accession>A0A813HY23</accession>
<dbReference type="Gene3D" id="3.80.10.10">
    <property type="entry name" value="Ribonuclease Inhibitor"/>
    <property type="match status" value="1"/>
</dbReference>
<sequence length="379" mass="41197">MERLAGILEDPCLAETFPNPAAGNLRCCGRAWRSLGREGGGHGLVVSRVLALQSPAALRTLLGGDLLRWEKLVTLDVANVLDTSTGLRNGACRAVAGAEATKLRRHEPSVALLPEFFPRLQALKRLSLSVEGGSDDKDDKAQRLVAPNCIQELGKLTGLQELYLAVGHFSLEVAMLGALSGLRELRKLWLHLCSLEYSEAVTATLVSRLPQEHLEVLGLWGTARQLRDVLAALGPKGEKTLPRLRELDLSTDRDGPGGRIADPKRAAGEIPADMVWAVLERGAPNLVLLCLSGALGWYPPVADVWFAQLLQLVDRGGASSLRCIDLTKNRIRADVADRVLQHLQQGLGEEFRLLWDGDQPAAGCNEPTEKRPVVKRKRG</sequence>
<dbReference type="InterPro" id="IPR032675">
    <property type="entry name" value="LRR_dom_sf"/>
</dbReference>